<accession>A0A4D6M1H4</accession>
<reference evidence="1 2" key="1">
    <citation type="submission" date="2019-04" db="EMBL/GenBank/DDBJ databases">
        <title>An improved genome assembly and genetic linkage map for asparagus bean, Vigna unguiculata ssp. sesquipedialis.</title>
        <authorList>
            <person name="Xia Q."/>
            <person name="Zhang R."/>
            <person name="Dong Y."/>
        </authorList>
    </citation>
    <scope>NUCLEOTIDE SEQUENCE [LARGE SCALE GENOMIC DNA]</scope>
    <source>
        <tissue evidence="1">Leaf</tissue>
    </source>
</reference>
<dbReference type="AlphaFoldDB" id="A0A4D6M1H4"/>
<organism evidence="1 2">
    <name type="scientific">Vigna unguiculata</name>
    <name type="common">Cowpea</name>
    <dbReference type="NCBI Taxonomy" id="3917"/>
    <lineage>
        <taxon>Eukaryota</taxon>
        <taxon>Viridiplantae</taxon>
        <taxon>Streptophyta</taxon>
        <taxon>Embryophyta</taxon>
        <taxon>Tracheophyta</taxon>
        <taxon>Spermatophyta</taxon>
        <taxon>Magnoliopsida</taxon>
        <taxon>eudicotyledons</taxon>
        <taxon>Gunneridae</taxon>
        <taxon>Pentapetalae</taxon>
        <taxon>rosids</taxon>
        <taxon>fabids</taxon>
        <taxon>Fabales</taxon>
        <taxon>Fabaceae</taxon>
        <taxon>Papilionoideae</taxon>
        <taxon>50 kb inversion clade</taxon>
        <taxon>NPAAA clade</taxon>
        <taxon>indigoferoid/millettioid clade</taxon>
        <taxon>Phaseoleae</taxon>
        <taxon>Vigna</taxon>
    </lineage>
</organism>
<dbReference type="Proteomes" id="UP000501690">
    <property type="component" value="Linkage Group LG5"/>
</dbReference>
<name>A0A4D6M1H4_VIGUN</name>
<dbReference type="EMBL" id="CP039349">
    <property type="protein sequence ID" value="QCD94623.1"/>
    <property type="molecule type" value="Genomic_DNA"/>
</dbReference>
<protein>
    <submittedName>
        <fullName evidence="1">Uncharacterized protein</fullName>
    </submittedName>
</protein>
<sequence length="55" mass="6170">MARPSEHSRKPVVLFARVLVQARNFGFGRVVVSLRRAGLTQARARRGPLLQDSLK</sequence>
<keyword evidence="2" id="KW-1185">Reference proteome</keyword>
<gene>
    <name evidence="1" type="ORF">DEO72_LG5g2708</name>
</gene>
<evidence type="ECO:0000313" key="1">
    <source>
        <dbReference type="EMBL" id="QCD94623.1"/>
    </source>
</evidence>
<proteinExistence type="predicted"/>
<evidence type="ECO:0000313" key="2">
    <source>
        <dbReference type="Proteomes" id="UP000501690"/>
    </source>
</evidence>